<proteinExistence type="predicted"/>
<dbReference type="InterPro" id="IPR032710">
    <property type="entry name" value="NTF2-like_dom_sf"/>
</dbReference>
<dbReference type="OrthoDB" id="582247at2"/>
<dbReference type="InterPro" id="IPR011944">
    <property type="entry name" value="Steroid_delta5-4_isomerase"/>
</dbReference>
<dbReference type="Gene3D" id="3.10.450.50">
    <property type="match status" value="1"/>
</dbReference>
<evidence type="ECO:0000313" key="2">
    <source>
        <dbReference type="EMBL" id="RKT68537.1"/>
    </source>
</evidence>
<feature type="domain" description="DUF4440" evidence="1">
    <location>
        <begin position="8"/>
        <end position="116"/>
    </location>
</feature>
<keyword evidence="3" id="KW-1185">Reference proteome</keyword>
<gene>
    <name evidence="2" type="ORF">DFJ66_1729</name>
</gene>
<dbReference type="AlphaFoldDB" id="A0A495X3R3"/>
<dbReference type="RefSeq" id="WP_121219633.1">
    <property type="nucleotide sequence ID" value="NZ_JBIUBA010000004.1"/>
</dbReference>
<evidence type="ECO:0000313" key="3">
    <source>
        <dbReference type="Proteomes" id="UP000272729"/>
    </source>
</evidence>
<dbReference type="SUPFAM" id="SSF54427">
    <property type="entry name" value="NTF2-like"/>
    <property type="match status" value="1"/>
</dbReference>
<reference evidence="2 3" key="1">
    <citation type="submission" date="2018-10" db="EMBL/GenBank/DDBJ databases">
        <title>Sequencing the genomes of 1000 actinobacteria strains.</title>
        <authorList>
            <person name="Klenk H.-P."/>
        </authorList>
    </citation>
    <scope>NUCLEOTIDE SEQUENCE [LARGE SCALE GENOMIC DNA]</scope>
    <source>
        <strain evidence="2 3">DSM 43911</strain>
    </source>
</reference>
<dbReference type="EMBL" id="RBXR01000001">
    <property type="protein sequence ID" value="RKT68537.1"/>
    <property type="molecule type" value="Genomic_DNA"/>
</dbReference>
<organism evidence="2 3">
    <name type="scientific">Saccharothrix variisporea</name>
    <dbReference type="NCBI Taxonomy" id="543527"/>
    <lineage>
        <taxon>Bacteria</taxon>
        <taxon>Bacillati</taxon>
        <taxon>Actinomycetota</taxon>
        <taxon>Actinomycetes</taxon>
        <taxon>Pseudonocardiales</taxon>
        <taxon>Pseudonocardiaceae</taxon>
        <taxon>Saccharothrix</taxon>
    </lineage>
</organism>
<dbReference type="Pfam" id="PF14534">
    <property type="entry name" value="DUF4440"/>
    <property type="match status" value="1"/>
</dbReference>
<dbReference type="NCBIfam" id="TIGR02246">
    <property type="entry name" value="SgcJ/EcaC family oxidoreductase"/>
    <property type="match status" value="1"/>
</dbReference>
<dbReference type="InterPro" id="IPR027843">
    <property type="entry name" value="DUF4440"/>
</dbReference>
<sequence>MPDRNAVLTVLSDLVDAWRRHDADAYGELFTEDATYVTFVGTRYQGRTEIVESHRTLFEKFLKGTRLADEVVDVRFLTPDTAVVTGRGDTYKGTPPKKLTKVQTYTLVRQDDRWRIAAFHNTKRKPVMEAISFRAAPALRPTERTA</sequence>
<comment type="caution">
    <text evidence="2">The sequence shown here is derived from an EMBL/GenBank/DDBJ whole genome shotgun (WGS) entry which is preliminary data.</text>
</comment>
<evidence type="ECO:0000259" key="1">
    <source>
        <dbReference type="Pfam" id="PF14534"/>
    </source>
</evidence>
<accession>A0A495X3R3</accession>
<protein>
    <submittedName>
        <fullName evidence="2">Uncharacterized protein (TIGR02246 family)</fullName>
    </submittedName>
</protein>
<name>A0A495X3R3_9PSEU</name>
<dbReference type="Proteomes" id="UP000272729">
    <property type="component" value="Unassembled WGS sequence"/>
</dbReference>